<dbReference type="GO" id="GO:0016887">
    <property type="term" value="F:ATP hydrolysis activity"/>
    <property type="evidence" value="ECO:0007669"/>
    <property type="project" value="InterPro"/>
</dbReference>
<feature type="transmembrane region" description="Helical" evidence="10">
    <location>
        <begin position="225"/>
        <end position="243"/>
    </location>
</feature>
<feature type="transmembrane region" description="Helical" evidence="10">
    <location>
        <begin position="849"/>
        <end position="870"/>
    </location>
</feature>
<evidence type="ECO:0000256" key="5">
    <source>
        <dbReference type="ARBA" id="ARBA00022741"/>
    </source>
</evidence>
<keyword evidence="9 10" id="KW-0472">Membrane</keyword>
<dbReference type="PANTHER" id="PTHR48085">
    <property type="entry name" value="CADMIUM/ZINC-TRANSPORTING ATPASE HMA2-RELATED"/>
    <property type="match status" value="1"/>
</dbReference>
<dbReference type="SFLD" id="SFLDF00027">
    <property type="entry name" value="p-type_atpase"/>
    <property type="match status" value="1"/>
</dbReference>
<gene>
    <name evidence="13" type="primary">HMA2</name>
    <name evidence="13" type="ORF">SPIL2461_LOCUS9376</name>
</gene>
<dbReference type="Gene3D" id="3.40.50.1000">
    <property type="entry name" value="HAD superfamily/HAD-like"/>
    <property type="match status" value="1"/>
</dbReference>
<evidence type="ECO:0000256" key="2">
    <source>
        <dbReference type="ARBA" id="ARBA00006024"/>
    </source>
</evidence>
<dbReference type="InterPro" id="IPR027256">
    <property type="entry name" value="P-typ_ATPase_IB"/>
</dbReference>
<feature type="region of interest" description="Disordered" evidence="11">
    <location>
        <begin position="1"/>
        <end position="22"/>
    </location>
</feature>
<dbReference type="SUPFAM" id="SSF55008">
    <property type="entry name" value="HMA, heavy metal-associated domain"/>
    <property type="match status" value="1"/>
</dbReference>
<dbReference type="InterPro" id="IPR051014">
    <property type="entry name" value="Cation_Transport_ATPase_IB"/>
</dbReference>
<dbReference type="InterPro" id="IPR023299">
    <property type="entry name" value="ATPase_P-typ_cyto_dom_N"/>
</dbReference>
<dbReference type="GO" id="GO:0005524">
    <property type="term" value="F:ATP binding"/>
    <property type="evidence" value="ECO:0007669"/>
    <property type="project" value="UniProtKB-UniRule"/>
</dbReference>
<dbReference type="InterPro" id="IPR023298">
    <property type="entry name" value="ATPase_P-typ_TM_dom_sf"/>
</dbReference>
<dbReference type="InterPro" id="IPR001757">
    <property type="entry name" value="P_typ_ATPase"/>
</dbReference>
<dbReference type="InterPro" id="IPR044492">
    <property type="entry name" value="P_typ_ATPase_HD_dom"/>
</dbReference>
<dbReference type="SUPFAM" id="SSF56784">
    <property type="entry name" value="HAD-like"/>
    <property type="match status" value="1"/>
</dbReference>
<keyword evidence="14" id="KW-1185">Reference proteome</keyword>
<dbReference type="InterPro" id="IPR036163">
    <property type="entry name" value="HMA_dom_sf"/>
</dbReference>
<feature type="compositionally biased region" description="Polar residues" evidence="11">
    <location>
        <begin position="1"/>
        <end position="12"/>
    </location>
</feature>
<dbReference type="InterPro" id="IPR036412">
    <property type="entry name" value="HAD-like_sf"/>
</dbReference>
<dbReference type="InterPro" id="IPR023214">
    <property type="entry name" value="HAD_sf"/>
</dbReference>
<dbReference type="GO" id="GO:0046872">
    <property type="term" value="F:metal ion binding"/>
    <property type="evidence" value="ECO:0007669"/>
    <property type="project" value="UniProtKB-KW"/>
</dbReference>
<name>A0A812QJD9_SYMPI</name>
<feature type="transmembrane region" description="Helical" evidence="10">
    <location>
        <begin position="255"/>
        <end position="288"/>
    </location>
</feature>
<evidence type="ECO:0000256" key="7">
    <source>
        <dbReference type="ARBA" id="ARBA00022967"/>
    </source>
</evidence>
<dbReference type="PROSITE" id="PS50846">
    <property type="entry name" value="HMA_2"/>
    <property type="match status" value="1"/>
</dbReference>
<dbReference type="AlphaFoldDB" id="A0A812QJD9"/>
<comment type="caution">
    <text evidence="13">The sequence shown here is derived from an EMBL/GenBank/DDBJ whole genome shotgun (WGS) entry which is preliminary data.</text>
</comment>
<keyword evidence="3 10" id="KW-0812">Transmembrane</keyword>
<dbReference type="SUPFAM" id="SSF81660">
    <property type="entry name" value="Metal cation-transporting ATPase, ATP-binding domain N"/>
    <property type="match status" value="1"/>
</dbReference>
<dbReference type="Pfam" id="PF00702">
    <property type="entry name" value="Hydrolase"/>
    <property type="match status" value="1"/>
</dbReference>
<dbReference type="InterPro" id="IPR006121">
    <property type="entry name" value="HMA_dom"/>
</dbReference>
<dbReference type="EMBL" id="CAJNIZ010016324">
    <property type="protein sequence ID" value="CAE7384030.1"/>
    <property type="molecule type" value="Genomic_DNA"/>
</dbReference>
<evidence type="ECO:0000256" key="6">
    <source>
        <dbReference type="ARBA" id="ARBA00022840"/>
    </source>
</evidence>
<keyword evidence="8 10" id="KW-1133">Transmembrane helix</keyword>
<feature type="transmembrane region" description="Helical" evidence="10">
    <location>
        <begin position="469"/>
        <end position="492"/>
    </location>
</feature>
<evidence type="ECO:0000313" key="14">
    <source>
        <dbReference type="Proteomes" id="UP000649617"/>
    </source>
</evidence>
<feature type="transmembrane region" description="Helical" evidence="10">
    <location>
        <begin position="52"/>
        <end position="74"/>
    </location>
</feature>
<feature type="transmembrane region" description="Helical" evidence="10">
    <location>
        <begin position="504"/>
        <end position="530"/>
    </location>
</feature>
<dbReference type="SFLD" id="SFLDS00003">
    <property type="entry name" value="Haloacid_Dehalogenase"/>
    <property type="match status" value="1"/>
</dbReference>
<feature type="transmembrane region" description="Helical" evidence="10">
    <location>
        <begin position="825"/>
        <end position="843"/>
    </location>
</feature>
<evidence type="ECO:0000256" key="4">
    <source>
        <dbReference type="ARBA" id="ARBA00022723"/>
    </source>
</evidence>
<dbReference type="GO" id="GO:0016020">
    <property type="term" value="C:membrane"/>
    <property type="evidence" value="ECO:0007669"/>
    <property type="project" value="UniProtKB-SubCell"/>
</dbReference>
<feature type="transmembrane region" description="Helical" evidence="10">
    <location>
        <begin position="308"/>
        <end position="334"/>
    </location>
</feature>
<evidence type="ECO:0000256" key="11">
    <source>
        <dbReference type="SAM" id="MobiDB-lite"/>
    </source>
</evidence>
<dbReference type="Pfam" id="PF00122">
    <property type="entry name" value="E1-E2_ATPase"/>
    <property type="match status" value="1"/>
</dbReference>
<feature type="domain" description="HMA" evidence="12">
    <location>
        <begin position="138"/>
        <end position="206"/>
    </location>
</feature>
<evidence type="ECO:0000256" key="9">
    <source>
        <dbReference type="ARBA" id="ARBA00023136"/>
    </source>
</evidence>
<sequence>MPCRTSLQTFSTIPPAPELESQSTKHTVQLSAAAALYLGWSATDIMVGTGTVTATVTVTVTVIMVVATLVWIYALRASGSSIQSLRTSGQLEKRSLLGPRRLSSFGLGEEICTKCCVHGGDEGNELCAMNGCKPHQSIKTKFSVRNLCCDSEVKLIQRLLEPMKGVETVSTNPFTKLTVVAHCPVRCCSAPEAILETLNNAGLGAALLGQNDETGEEEDVSCLRWIWAHLGAIALFAATRLYGFTGGQNGCRKRAIILCIVGAILVPNGHLVGGQGCYFLAIILGLPILLFDSARALSKCQLDLTTLVIIAAAGAVALGEVFDAALVVVLFNLAKVLEVTATNRVSRSLRAVMQLSSVRMVSLATGKSVATTALKIGDVVTLRPGEECPADGKVTRGQASCSEAALTGEARPVEKSVGSWMTSGTLVLNGYLEITVDKDAGDSALMQLEEQVQEAQMQRTGKQIFLERFAAVWTPFVLAIVIVVCTLVPFFTDKDYRSWINKGLVILLTACPCAIVIGAPLATTCAIAAAATKGLFIKRPDTVELLPTVVAAGLDKTGTLTTGEFGVRVQEKFCNSSFNADVMKLAAALEMKSAHPIAAAIVSEAMGCIGEANEHGELPEVKGFRVVDGVGIKGRVRVESSFVHVFVGNKRVLDAVNATPVQHAKFTNFQQQYPNDTTVAVVVNKELRLGLALNDTIREDAAQMVEELYDLGCDPRIFTGDAELSGKTVAAAVGIDPDICHFSMKPEDKYQLIRELEAEGKPSLMLGDGINDSKALAAATVGIAMGERSAALAAKTADMVMITNKMIRLPQCIRMCRFAILMEKLNVFLPVLVKLVELGFALAGKLELWMAIVGDLATLVLVLVLGTTVLSQRFWREGSDDIVESSSSEDESS</sequence>
<keyword evidence="5 10" id="KW-0547">Nucleotide-binding</keyword>
<dbReference type="PRINTS" id="PR00119">
    <property type="entry name" value="CATATPASE"/>
</dbReference>
<keyword evidence="6 10" id="KW-0067">ATP-binding</keyword>
<reference evidence="13" key="1">
    <citation type="submission" date="2021-02" db="EMBL/GenBank/DDBJ databases">
        <authorList>
            <person name="Dougan E. K."/>
            <person name="Rhodes N."/>
            <person name="Thang M."/>
            <person name="Chan C."/>
        </authorList>
    </citation>
    <scope>NUCLEOTIDE SEQUENCE</scope>
</reference>
<accession>A0A812QJD9</accession>
<evidence type="ECO:0000256" key="8">
    <source>
        <dbReference type="ARBA" id="ARBA00022989"/>
    </source>
</evidence>
<proteinExistence type="inferred from homology"/>
<evidence type="ECO:0000256" key="10">
    <source>
        <dbReference type="RuleBase" id="RU362081"/>
    </source>
</evidence>
<dbReference type="GO" id="GO:0019829">
    <property type="term" value="F:ATPase-coupled monoatomic cation transmembrane transporter activity"/>
    <property type="evidence" value="ECO:0007669"/>
    <property type="project" value="InterPro"/>
</dbReference>
<dbReference type="Gene3D" id="2.70.150.10">
    <property type="entry name" value="Calcium-transporting ATPase, cytoplasmic transduction domain A"/>
    <property type="match status" value="1"/>
</dbReference>
<evidence type="ECO:0000256" key="3">
    <source>
        <dbReference type="ARBA" id="ARBA00022692"/>
    </source>
</evidence>
<dbReference type="InterPro" id="IPR018303">
    <property type="entry name" value="ATPase_P-typ_P_site"/>
</dbReference>
<dbReference type="NCBIfam" id="TIGR01525">
    <property type="entry name" value="ATPase-IB_hvy"/>
    <property type="match status" value="1"/>
</dbReference>
<keyword evidence="7" id="KW-1278">Translocase</keyword>
<dbReference type="NCBIfam" id="TIGR01494">
    <property type="entry name" value="ATPase_P-type"/>
    <property type="match status" value="2"/>
</dbReference>
<evidence type="ECO:0000256" key="1">
    <source>
        <dbReference type="ARBA" id="ARBA00004141"/>
    </source>
</evidence>
<dbReference type="PROSITE" id="PS00154">
    <property type="entry name" value="ATPASE_E1_E2"/>
    <property type="match status" value="1"/>
</dbReference>
<keyword evidence="4 10" id="KW-0479">Metal-binding</keyword>
<evidence type="ECO:0000313" key="13">
    <source>
        <dbReference type="EMBL" id="CAE7384030.1"/>
    </source>
</evidence>
<dbReference type="Gene3D" id="3.30.70.100">
    <property type="match status" value="1"/>
</dbReference>
<dbReference type="Proteomes" id="UP000649617">
    <property type="component" value="Unassembled WGS sequence"/>
</dbReference>
<dbReference type="SUPFAM" id="SSF81665">
    <property type="entry name" value="Calcium ATPase, transmembrane domain M"/>
    <property type="match status" value="1"/>
</dbReference>
<dbReference type="Gene3D" id="3.40.1110.10">
    <property type="entry name" value="Calcium-transporting ATPase, cytoplasmic domain N"/>
    <property type="match status" value="1"/>
</dbReference>
<dbReference type="SFLD" id="SFLDG00002">
    <property type="entry name" value="C1.7:_P-type_atpase_like"/>
    <property type="match status" value="1"/>
</dbReference>
<dbReference type="InterPro" id="IPR059000">
    <property type="entry name" value="ATPase_P-type_domA"/>
</dbReference>
<organism evidence="13 14">
    <name type="scientific">Symbiodinium pilosum</name>
    <name type="common">Dinoflagellate</name>
    <dbReference type="NCBI Taxonomy" id="2952"/>
    <lineage>
        <taxon>Eukaryota</taxon>
        <taxon>Sar</taxon>
        <taxon>Alveolata</taxon>
        <taxon>Dinophyceae</taxon>
        <taxon>Suessiales</taxon>
        <taxon>Symbiodiniaceae</taxon>
        <taxon>Symbiodinium</taxon>
    </lineage>
</organism>
<evidence type="ECO:0000259" key="12">
    <source>
        <dbReference type="PROSITE" id="PS50846"/>
    </source>
</evidence>
<dbReference type="SUPFAM" id="SSF81653">
    <property type="entry name" value="Calcium ATPase, transduction domain A"/>
    <property type="match status" value="1"/>
</dbReference>
<dbReference type="PANTHER" id="PTHR48085:SF5">
    <property type="entry name" value="CADMIUM_ZINC-TRANSPORTING ATPASE HMA4-RELATED"/>
    <property type="match status" value="1"/>
</dbReference>
<comment type="similarity">
    <text evidence="2 10">Belongs to the cation transport ATPase (P-type) (TC 3.A.3) family. Type IB subfamily.</text>
</comment>
<comment type="subcellular location">
    <subcellularLocation>
        <location evidence="1">Membrane</location>
        <topology evidence="1">Multi-pass membrane protein</topology>
    </subcellularLocation>
</comment>
<dbReference type="OrthoDB" id="436087at2759"/>
<dbReference type="InterPro" id="IPR008250">
    <property type="entry name" value="ATPase_P-typ_transduc_dom_A_sf"/>
</dbReference>
<protein>
    <submittedName>
        <fullName evidence="13">HMA2 protein</fullName>
    </submittedName>
</protein>